<protein>
    <recommendedName>
        <fullName evidence="2">Myb-like domain-containing protein</fullName>
    </recommendedName>
</protein>
<evidence type="ECO:0000259" key="2">
    <source>
        <dbReference type="PROSITE" id="PS50090"/>
    </source>
</evidence>
<feature type="region of interest" description="Disordered" evidence="1">
    <location>
        <begin position="1"/>
        <end position="60"/>
    </location>
</feature>
<gene>
    <name evidence="3" type="ORF">BC938DRAFT_476721</name>
</gene>
<evidence type="ECO:0000313" key="3">
    <source>
        <dbReference type="EMBL" id="RUS16029.1"/>
    </source>
</evidence>
<evidence type="ECO:0000256" key="1">
    <source>
        <dbReference type="SAM" id="MobiDB-lite"/>
    </source>
</evidence>
<dbReference type="PROSITE" id="PS50090">
    <property type="entry name" value="MYB_LIKE"/>
    <property type="match status" value="1"/>
</dbReference>
<proteinExistence type="predicted"/>
<feature type="domain" description="Myb-like" evidence="2">
    <location>
        <begin position="54"/>
        <end position="107"/>
    </location>
</feature>
<name>A0A433PEU9_9FUNG</name>
<organism evidence="3 4">
    <name type="scientific">Jimgerdemannia flammicorona</name>
    <dbReference type="NCBI Taxonomy" id="994334"/>
    <lineage>
        <taxon>Eukaryota</taxon>
        <taxon>Fungi</taxon>
        <taxon>Fungi incertae sedis</taxon>
        <taxon>Mucoromycota</taxon>
        <taxon>Mucoromycotina</taxon>
        <taxon>Endogonomycetes</taxon>
        <taxon>Endogonales</taxon>
        <taxon>Endogonaceae</taxon>
        <taxon>Jimgerdemannia</taxon>
    </lineage>
</organism>
<sequence>MVKRVRTNDEQAAVRPKKRPAPTAAKDPTEVKTEDGAPGREPSPRSDEDAVMPGPKKAKVTWTKAEERALIAKILEGVKPAWSDISREQFSGKFSGNSCLKKWQAIRKRLLEE</sequence>
<dbReference type="EMBL" id="RBNJ01024773">
    <property type="protein sequence ID" value="RUS16029.1"/>
    <property type="molecule type" value="Genomic_DNA"/>
</dbReference>
<dbReference type="AlphaFoldDB" id="A0A433PEU9"/>
<accession>A0A433PEU9</accession>
<dbReference type="InterPro" id="IPR009057">
    <property type="entry name" value="Homeodomain-like_sf"/>
</dbReference>
<dbReference type="Gene3D" id="1.10.10.60">
    <property type="entry name" value="Homeodomain-like"/>
    <property type="match status" value="1"/>
</dbReference>
<keyword evidence="4" id="KW-1185">Reference proteome</keyword>
<feature type="compositionally biased region" description="Basic and acidic residues" evidence="1">
    <location>
        <begin position="27"/>
        <end position="48"/>
    </location>
</feature>
<dbReference type="SUPFAM" id="SSF46689">
    <property type="entry name" value="Homeodomain-like"/>
    <property type="match status" value="1"/>
</dbReference>
<reference evidence="3 4" key="1">
    <citation type="journal article" date="2018" name="New Phytol.">
        <title>Phylogenomics of Endogonaceae and evolution of mycorrhizas within Mucoromycota.</title>
        <authorList>
            <person name="Chang Y."/>
            <person name="Desiro A."/>
            <person name="Na H."/>
            <person name="Sandor L."/>
            <person name="Lipzen A."/>
            <person name="Clum A."/>
            <person name="Barry K."/>
            <person name="Grigoriev I.V."/>
            <person name="Martin F.M."/>
            <person name="Stajich J.E."/>
            <person name="Smith M.E."/>
            <person name="Bonito G."/>
            <person name="Spatafora J.W."/>
        </authorList>
    </citation>
    <scope>NUCLEOTIDE SEQUENCE [LARGE SCALE GENOMIC DNA]</scope>
    <source>
        <strain evidence="3 4">AD002</strain>
    </source>
</reference>
<dbReference type="Proteomes" id="UP000274822">
    <property type="component" value="Unassembled WGS sequence"/>
</dbReference>
<comment type="caution">
    <text evidence="3">The sequence shown here is derived from an EMBL/GenBank/DDBJ whole genome shotgun (WGS) entry which is preliminary data.</text>
</comment>
<dbReference type="InterPro" id="IPR001005">
    <property type="entry name" value="SANT/Myb"/>
</dbReference>
<evidence type="ECO:0000313" key="4">
    <source>
        <dbReference type="Proteomes" id="UP000274822"/>
    </source>
</evidence>